<feature type="compositionally biased region" description="Basic and acidic residues" evidence="2">
    <location>
        <begin position="38"/>
        <end position="57"/>
    </location>
</feature>
<dbReference type="Pfam" id="PF02321">
    <property type="entry name" value="OEP"/>
    <property type="match status" value="2"/>
</dbReference>
<dbReference type="SUPFAM" id="SSF56954">
    <property type="entry name" value="Outer membrane efflux proteins (OEP)"/>
    <property type="match status" value="1"/>
</dbReference>
<dbReference type="PROSITE" id="PS51257">
    <property type="entry name" value="PROKAR_LIPOPROTEIN"/>
    <property type="match status" value="1"/>
</dbReference>
<dbReference type="EMBL" id="UOGL01000473">
    <property type="protein sequence ID" value="VAX40690.1"/>
    <property type="molecule type" value="Genomic_DNA"/>
</dbReference>
<accession>A0A3B1DYN1</accession>
<evidence type="ECO:0000256" key="2">
    <source>
        <dbReference type="SAM" id="MobiDB-lite"/>
    </source>
</evidence>
<protein>
    <submittedName>
        <fullName evidence="3">Heavy metal RND efflux outer membrane protein, CzcC family</fullName>
    </submittedName>
</protein>
<dbReference type="AlphaFoldDB" id="A0A3B1DYN1"/>
<keyword evidence="1" id="KW-0175">Coiled coil</keyword>
<dbReference type="PANTHER" id="PTHR30203:SF24">
    <property type="entry name" value="BLR4935 PROTEIN"/>
    <property type="match status" value="1"/>
</dbReference>
<gene>
    <name evidence="3" type="ORF">MNBD_PLANCTO02-2475</name>
</gene>
<reference evidence="3" key="1">
    <citation type="submission" date="2018-06" db="EMBL/GenBank/DDBJ databases">
        <authorList>
            <person name="Zhirakovskaya E."/>
        </authorList>
    </citation>
    <scope>NUCLEOTIDE SEQUENCE</scope>
</reference>
<dbReference type="InterPro" id="IPR010131">
    <property type="entry name" value="MdtP/NodT-like"/>
</dbReference>
<feature type="coiled-coil region" evidence="1">
    <location>
        <begin position="244"/>
        <end position="278"/>
    </location>
</feature>
<sequence>MMFIRLTSLAIVLMFVTGCATSSVRKFLSKTGVIKERQSSPEKLAKTHRNNTDKSTDETESNPIQQVAAEELETNPVEGTPIEGEGETRLVGRHPVLFYIQIALERNPEILAAQHRVAAQNEVVPQVTALEDPTLTNTFQPFHNNRVQTAAGGGPNVSVLSQKFPWFGKLRVRGEVAEAETQIALSRLAQAQLKVVEDVNLAYYDVYFNQKAIKITEQDQRLLTDLLKFAEARYRTGKTSQQDVLRAQVEIDKLDNRLILLRQQLKQAQANLAEVIQEDPESDLQASNLEVPSAPKHIRQLYEAAILSRPEIQEQLHALTRSQKVEELAQLDYKPDVKLGLGWQAITRENALANGATGNDNFSISVGINLPIYRQRLDAGVNEAEHRIMETTRRYEATRDDTYRIIRRLTVQSNAIEEQIKLFRDKIIPKSEQTLRISTADYRVGKVDFQQIIDNWSDLLVWQVQLVRLETNLGQTLASLERVVGRELATFSKPVELTPPPAPVAPPVPAEE</sequence>
<evidence type="ECO:0000313" key="3">
    <source>
        <dbReference type="EMBL" id="VAX40690.1"/>
    </source>
</evidence>
<name>A0A3B1DYN1_9ZZZZ</name>
<evidence type="ECO:0000256" key="1">
    <source>
        <dbReference type="SAM" id="Coils"/>
    </source>
</evidence>
<dbReference type="PANTHER" id="PTHR30203">
    <property type="entry name" value="OUTER MEMBRANE CATION EFFLUX PROTEIN"/>
    <property type="match status" value="1"/>
</dbReference>
<dbReference type="Gene3D" id="1.20.1600.10">
    <property type="entry name" value="Outer membrane efflux proteins (OEP)"/>
    <property type="match status" value="1"/>
</dbReference>
<organism evidence="3">
    <name type="scientific">hydrothermal vent metagenome</name>
    <dbReference type="NCBI Taxonomy" id="652676"/>
    <lineage>
        <taxon>unclassified sequences</taxon>
        <taxon>metagenomes</taxon>
        <taxon>ecological metagenomes</taxon>
    </lineage>
</organism>
<feature type="region of interest" description="Disordered" evidence="2">
    <location>
        <begin position="38"/>
        <end position="64"/>
    </location>
</feature>
<dbReference type="GO" id="GO:0015562">
    <property type="term" value="F:efflux transmembrane transporter activity"/>
    <property type="evidence" value="ECO:0007669"/>
    <property type="project" value="InterPro"/>
</dbReference>
<proteinExistence type="predicted"/>
<dbReference type="InterPro" id="IPR003423">
    <property type="entry name" value="OMP_efflux"/>
</dbReference>